<keyword evidence="1" id="KW-0732">Signal</keyword>
<evidence type="ECO:0008006" key="4">
    <source>
        <dbReference type="Google" id="ProtNLM"/>
    </source>
</evidence>
<comment type="caution">
    <text evidence="2">The sequence shown here is derived from an EMBL/GenBank/DDBJ whole genome shotgun (WGS) entry which is preliminary data.</text>
</comment>
<dbReference type="InParanoid" id="A0A395JMK2"/>
<evidence type="ECO:0000313" key="3">
    <source>
        <dbReference type="Proteomes" id="UP000253083"/>
    </source>
</evidence>
<dbReference type="PROSITE" id="PS51257">
    <property type="entry name" value="PROKAR_LIPOPROTEIN"/>
    <property type="match status" value="1"/>
</dbReference>
<protein>
    <recommendedName>
        <fullName evidence="4">Small secreted protein</fullName>
    </recommendedName>
</protein>
<keyword evidence="3" id="KW-1185">Reference proteome</keyword>
<proteinExistence type="predicted"/>
<evidence type="ECO:0000313" key="2">
    <source>
        <dbReference type="EMBL" id="RBP52779.1"/>
    </source>
</evidence>
<accession>A0A395JMK2</accession>
<dbReference type="EMBL" id="QNRT01000001">
    <property type="protein sequence ID" value="RBP52779.1"/>
    <property type="molecule type" value="Genomic_DNA"/>
</dbReference>
<name>A0A395JMK2_9GAMM</name>
<organism evidence="2 3">
    <name type="scientific">Arenicella xantha</name>
    <dbReference type="NCBI Taxonomy" id="644221"/>
    <lineage>
        <taxon>Bacteria</taxon>
        <taxon>Pseudomonadati</taxon>
        <taxon>Pseudomonadota</taxon>
        <taxon>Gammaproteobacteria</taxon>
        <taxon>Arenicellales</taxon>
        <taxon>Arenicellaceae</taxon>
        <taxon>Arenicella</taxon>
    </lineage>
</organism>
<dbReference type="AlphaFoldDB" id="A0A395JMK2"/>
<reference evidence="2 3" key="1">
    <citation type="submission" date="2018-06" db="EMBL/GenBank/DDBJ databases">
        <title>Genomic Encyclopedia of Type Strains, Phase IV (KMG-IV): sequencing the most valuable type-strain genomes for metagenomic binning, comparative biology and taxonomic classification.</title>
        <authorList>
            <person name="Goeker M."/>
        </authorList>
    </citation>
    <scope>NUCLEOTIDE SEQUENCE [LARGE SCALE GENOMIC DNA]</scope>
    <source>
        <strain evidence="2 3">DSM 24032</strain>
    </source>
</reference>
<dbReference type="Proteomes" id="UP000253083">
    <property type="component" value="Unassembled WGS sequence"/>
</dbReference>
<feature type="chain" id="PRO_5017181767" description="Small secreted protein" evidence="1">
    <location>
        <begin position="23"/>
        <end position="71"/>
    </location>
</feature>
<gene>
    <name evidence="2" type="ORF">DFR28_101163</name>
</gene>
<evidence type="ECO:0000256" key="1">
    <source>
        <dbReference type="SAM" id="SignalP"/>
    </source>
</evidence>
<feature type="signal peptide" evidence="1">
    <location>
        <begin position="1"/>
        <end position="22"/>
    </location>
</feature>
<dbReference type="RefSeq" id="WP_113952401.1">
    <property type="nucleotide sequence ID" value="NZ_QNRT01000001.1"/>
</dbReference>
<sequence length="71" mass="7304">MKHANLKKLLLTSLFASLVALAGCEEKGPMEKAGESIDNAVDDAGDAINDAGDEVEDAADDAADEIEDAAN</sequence>